<keyword evidence="3" id="KW-1185">Reference proteome</keyword>
<feature type="domain" description="STAS" evidence="1">
    <location>
        <begin position="6"/>
        <end position="125"/>
    </location>
</feature>
<dbReference type="InterPro" id="IPR002645">
    <property type="entry name" value="STAS_dom"/>
</dbReference>
<dbReference type="Proteomes" id="UP000186040">
    <property type="component" value="Unassembled WGS sequence"/>
</dbReference>
<dbReference type="SUPFAM" id="SSF52091">
    <property type="entry name" value="SpoIIaa-like"/>
    <property type="match status" value="1"/>
</dbReference>
<dbReference type="RefSeq" id="WP_075975230.1">
    <property type="nucleotide sequence ID" value="NZ_MKQR01000013.1"/>
</dbReference>
<name>A0A1Q9LLS4_9PSEU</name>
<evidence type="ECO:0000259" key="1">
    <source>
        <dbReference type="PROSITE" id="PS50801"/>
    </source>
</evidence>
<dbReference type="Pfam" id="PF01740">
    <property type="entry name" value="STAS"/>
    <property type="match status" value="1"/>
</dbReference>
<dbReference type="PROSITE" id="PS50801">
    <property type="entry name" value="STAS"/>
    <property type="match status" value="1"/>
</dbReference>
<dbReference type="Gene3D" id="3.30.750.24">
    <property type="entry name" value="STAS domain"/>
    <property type="match status" value="1"/>
</dbReference>
<dbReference type="AlphaFoldDB" id="A0A1Q9LLS4"/>
<evidence type="ECO:0000313" key="3">
    <source>
        <dbReference type="Proteomes" id="UP000186040"/>
    </source>
</evidence>
<accession>A0A1Q9LLS4</accession>
<dbReference type="STRING" id="1193682.BJP25_18535"/>
<reference evidence="2 3" key="1">
    <citation type="submission" date="2016-10" db="EMBL/GenBank/DDBJ databases">
        <title>The Draft Genome Sequence of Actinokineospora bangkokensis 44EHWT reveals the biosynthetic pathway of antifungal compounds Thailandins with unusual extender unit butylmalonyl-CoA.</title>
        <authorList>
            <person name="Greule A."/>
            <person name="Intra B."/>
            <person name="Flemming S."/>
            <person name="Rommel M.G."/>
            <person name="Panbangred W."/>
            <person name="Bechthold A."/>
        </authorList>
    </citation>
    <scope>NUCLEOTIDE SEQUENCE [LARGE SCALE GENOMIC DNA]</scope>
    <source>
        <strain evidence="2 3">44EHW</strain>
    </source>
</reference>
<dbReference type="EMBL" id="MKQR01000013">
    <property type="protein sequence ID" value="OLR92965.1"/>
    <property type="molecule type" value="Genomic_DNA"/>
</dbReference>
<dbReference type="PANTHER" id="PTHR33495:SF2">
    <property type="entry name" value="ANTI-SIGMA FACTOR ANTAGONIST TM_1081-RELATED"/>
    <property type="match status" value="1"/>
</dbReference>
<gene>
    <name evidence="2" type="ORF">BJP25_18535</name>
</gene>
<comment type="caution">
    <text evidence="2">The sequence shown here is derived from an EMBL/GenBank/DDBJ whole genome shotgun (WGS) entry which is preliminary data.</text>
</comment>
<dbReference type="CDD" id="cd07043">
    <property type="entry name" value="STAS_anti-anti-sigma_factors"/>
    <property type="match status" value="1"/>
</dbReference>
<sequence length="134" mass="13845">MRAPLAEITTSRDGDRAVVRVRGEIDMSNGDQFTAAVHDAAAQGAAAQDAGPPARTVVVDLSSTTYFASAGLAALVSGANRCAADGVVFQVVAPPRSAPRRVVELTRLHEVFPVLDALPDSTTGPRAAAEHGLR</sequence>
<organism evidence="2 3">
    <name type="scientific">Actinokineospora bangkokensis</name>
    <dbReference type="NCBI Taxonomy" id="1193682"/>
    <lineage>
        <taxon>Bacteria</taxon>
        <taxon>Bacillati</taxon>
        <taxon>Actinomycetota</taxon>
        <taxon>Actinomycetes</taxon>
        <taxon>Pseudonocardiales</taxon>
        <taxon>Pseudonocardiaceae</taxon>
        <taxon>Actinokineospora</taxon>
    </lineage>
</organism>
<dbReference type="InterPro" id="IPR036513">
    <property type="entry name" value="STAS_dom_sf"/>
</dbReference>
<dbReference type="PANTHER" id="PTHR33495">
    <property type="entry name" value="ANTI-SIGMA FACTOR ANTAGONIST TM_1081-RELATED-RELATED"/>
    <property type="match status" value="1"/>
</dbReference>
<evidence type="ECO:0000313" key="2">
    <source>
        <dbReference type="EMBL" id="OLR92965.1"/>
    </source>
</evidence>
<protein>
    <recommendedName>
        <fullName evidence="1">STAS domain-containing protein</fullName>
    </recommendedName>
</protein>
<proteinExistence type="predicted"/>
<dbReference type="GO" id="GO:0043856">
    <property type="term" value="F:anti-sigma factor antagonist activity"/>
    <property type="evidence" value="ECO:0007669"/>
    <property type="project" value="TreeGrafter"/>
</dbReference>